<reference evidence="1" key="1">
    <citation type="journal article" date="2021" name="Evol. Appl.">
        <title>The genome of the Pyrenean desman and the effects of bottlenecks and inbreeding on the genomic landscape of an endangered species.</title>
        <authorList>
            <person name="Escoda L."/>
            <person name="Castresana J."/>
        </authorList>
    </citation>
    <scope>NUCLEOTIDE SEQUENCE</scope>
    <source>
        <strain evidence="1">IBE-C5619</strain>
    </source>
</reference>
<evidence type="ECO:0000313" key="2">
    <source>
        <dbReference type="Proteomes" id="UP000700334"/>
    </source>
</evidence>
<proteinExistence type="predicted"/>
<name>A0A8J6DPM0_GALPY</name>
<comment type="caution">
    <text evidence="1">The sequence shown here is derived from an EMBL/GenBank/DDBJ whole genome shotgun (WGS) entry which is preliminary data.</text>
</comment>
<sequence>LKHKFTIQKSDSPIGRTLRKLDQIFIEDRLTNCFTEFHCIFEGNINNQVFSNVFIVLFLKKTDKYWMV</sequence>
<accession>A0A8J6DPM0</accession>
<evidence type="ECO:0000313" key="1">
    <source>
        <dbReference type="EMBL" id="KAG8513698.1"/>
    </source>
</evidence>
<feature type="non-terminal residue" evidence="1">
    <location>
        <position position="1"/>
    </location>
</feature>
<keyword evidence="2" id="KW-1185">Reference proteome</keyword>
<dbReference type="AlphaFoldDB" id="A0A8J6DPM0"/>
<dbReference type="OrthoDB" id="5817230at2759"/>
<dbReference type="EMBL" id="JAGFMF010011763">
    <property type="protein sequence ID" value="KAG8513698.1"/>
    <property type="molecule type" value="Genomic_DNA"/>
</dbReference>
<organism evidence="1 2">
    <name type="scientific">Galemys pyrenaicus</name>
    <name type="common">Iberian desman</name>
    <name type="synonym">Pyrenean desman</name>
    <dbReference type="NCBI Taxonomy" id="202257"/>
    <lineage>
        <taxon>Eukaryota</taxon>
        <taxon>Metazoa</taxon>
        <taxon>Chordata</taxon>
        <taxon>Craniata</taxon>
        <taxon>Vertebrata</taxon>
        <taxon>Euteleostomi</taxon>
        <taxon>Mammalia</taxon>
        <taxon>Eutheria</taxon>
        <taxon>Laurasiatheria</taxon>
        <taxon>Eulipotyphla</taxon>
        <taxon>Talpidae</taxon>
        <taxon>Galemys</taxon>
    </lineage>
</organism>
<gene>
    <name evidence="1" type="ORF">J0S82_011796</name>
</gene>
<dbReference type="Proteomes" id="UP000700334">
    <property type="component" value="Unassembled WGS sequence"/>
</dbReference>
<protein>
    <submittedName>
        <fullName evidence="1">Uncharacterized protein</fullName>
    </submittedName>
</protein>